<protein>
    <submittedName>
        <fullName evidence="15">Uncharacterized protein</fullName>
    </submittedName>
</protein>
<evidence type="ECO:0000256" key="13">
    <source>
        <dbReference type="ARBA" id="ARBA00023136"/>
    </source>
</evidence>
<evidence type="ECO:0000256" key="9">
    <source>
        <dbReference type="ARBA" id="ARBA00022786"/>
    </source>
</evidence>
<gene>
    <name evidence="16" type="ORF">GUJ93_ZPchr0010g10606</name>
    <name evidence="15" type="ORF">GUJ93_ZPchr0010g9822</name>
</gene>
<evidence type="ECO:0000256" key="12">
    <source>
        <dbReference type="ARBA" id="ARBA00022989"/>
    </source>
</evidence>
<name>A0A8J5W913_ZIZPA</name>
<keyword evidence="14" id="KW-0576">Peroxisome</keyword>
<evidence type="ECO:0000256" key="10">
    <source>
        <dbReference type="ARBA" id="ARBA00022833"/>
    </source>
</evidence>
<dbReference type="EMBL" id="JAAALK010000082">
    <property type="protein sequence ID" value="KAG8084999.1"/>
    <property type="molecule type" value="Genomic_DNA"/>
</dbReference>
<evidence type="ECO:0000256" key="1">
    <source>
        <dbReference type="ARBA" id="ARBA00004585"/>
    </source>
</evidence>
<proteinExistence type="inferred from homology"/>
<keyword evidence="9" id="KW-0833">Ubl conjugation pathway</keyword>
<dbReference type="PANTHER" id="PTHR48178:SF1">
    <property type="entry name" value="PEROXISOME BIOGENESIS FACTOR 2"/>
    <property type="match status" value="1"/>
</dbReference>
<keyword evidence="8" id="KW-0863">Zinc-finger</keyword>
<dbReference type="InterPro" id="IPR025654">
    <property type="entry name" value="PEX2/10"/>
</dbReference>
<sequence>MGITQYRKRSQNRFGRAWAFCFSKDFSFSAFRRWGDPEERPLASHAWGLVQRAEGLYRACSFFNLLLFLYGGRLDCVNLHS</sequence>
<keyword evidence="5" id="KW-0808">Transferase</keyword>
<comment type="subcellular location">
    <subcellularLocation>
        <location evidence="1">Peroxisome membrane</location>
        <topology evidence="1">Multi-pass membrane protein</topology>
    </subcellularLocation>
</comment>
<reference evidence="15" key="1">
    <citation type="journal article" date="2021" name="bioRxiv">
        <title>Whole Genome Assembly and Annotation of Northern Wild Rice, Zizania palustris L., Supports a Whole Genome Duplication in the Zizania Genus.</title>
        <authorList>
            <person name="Haas M."/>
            <person name="Kono T."/>
            <person name="Macchietto M."/>
            <person name="Millas R."/>
            <person name="McGilp L."/>
            <person name="Shao M."/>
            <person name="Duquette J."/>
            <person name="Hirsch C.N."/>
            <person name="Kimball J."/>
        </authorList>
    </citation>
    <scope>NUCLEOTIDE SEQUENCE</scope>
    <source>
        <tissue evidence="15">Fresh leaf tissue</tissue>
    </source>
</reference>
<evidence type="ECO:0000256" key="8">
    <source>
        <dbReference type="ARBA" id="ARBA00022771"/>
    </source>
</evidence>
<dbReference type="GO" id="GO:0008270">
    <property type="term" value="F:zinc ion binding"/>
    <property type="evidence" value="ECO:0007669"/>
    <property type="project" value="UniProtKB-KW"/>
</dbReference>
<keyword evidence="13" id="KW-0472">Membrane</keyword>
<evidence type="ECO:0000313" key="15">
    <source>
        <dbReference type="EMBL" id="KAG8084992.1"/>
    </source>
</evidence>
<keyword evidence="11" id="KW-0653">Protein transport</keyword>
<dbReference type="EMBL" id="JAAALK010000082">
    <property type="protein sequence ID" value="KAG8084992.1"/>
    <property type="molecule type" value="Genomic_DNA"/>
</dbReference>
<dbReference type="Proteomes" id="UP000729402">
    <property type="component" value="Unassembled WGS sequence"/>
</dbReference>
<keyword evidence="4" id="KW-0813">Transport</keyword>
<evidence type="ECO:0000256" key="3">
    <source>
        <dbReference type="ARBA" id="ARBA00008704"/>
    </source>
</evidence>
<reference evidence="15" key="2">
    <citation type="submission" date="2021-02" db="EMBL/GenBank/DDBJ databases">
        <authorList>
            <person name="Kimball J.A."/>
            <person name="Haas M.W."/>
            <person name="Macchietto M."/>
            <person name="Kono T."/>
            <person name="Duquette J."/>
            <person name="Shao M."/>
        </authorList>
    </citation>
    <scope>NUCLEOTIDE SEQUENCE</scope>
    <source>
        <tissue evidence="15">Fresh leaf tissue</tissue>
    </source>
</reference>
<evidence type="ECO:0000256" key="14">
    <source>
        <dbReference type="ARBA" id="ARBA00023140"/>
    </source>
</evidence>
<dbReference type="AlphaFoldDB" id="A0A8J5W913"/>
<dbReference type="GO" id="GO:0016558">
    <property type="term" value="P:protein import into peroxisome matrix"/>
    <property type="evidence" value="ECO:0007669"/>
    <property type="project" value="InterPro"/>
</dbReference>
<keyword evidence="7" id="KW-0479">Metal-binding</keyword>
<comment type="pathway">
    <text evidence="2">Protein modification; protein ubiquitination.</text>
</comment>
<keyword evidence="12" id="KW-1133">Transmembrane helix</keyword>
<keyword evidence="17" id="KW-1185">Reference proteome</keyword>
<evidence type="ECO:0000313" key="16">
    <source>
        <dbReference type="EMBL" id="KAG8084999.1"/>
    </source>
</evidence>
<dbReference type="PANTHER" id="PTHR48178">
    <property type="entry name" value="PEROXISOME BIOGENESIS FACTOR 2"/>
    <property type="match status" value="1"/>
</dbReference>
<evidence type="ECO:0000313" key="17">
    <source>
        <dbReference type="Proteomes" id="UP000729402"/>
    </source>
</evidence>
<evidence type="ECO:0000256" key="5">
    <source>
        <dbReference type="ARBA" id="ARBA00022679"/>
    </source>
</evidence>
<accession>A0A8J5W913</accession>
<keyword evidence="10" id="KW-0862">Zinc</keyword>
<evidence type="ECO:0000256" key="4">
    <source>
        <dbReference type="ARBA" id="ARBA00022448"/>
    </source>
</evidence>
<evidence type="ECO:0000256" key="6">
    <source>
        <dbReference type="ARBA" id="ARBA00022692"/>
    </source>
</evidence>
<evidence type="ECO:0000256" key="2">
    <source>
        <dbReference type="ARBA" id="ARBA00004906"/>
    </source>
</evidence>
<keyword evidence="6" id="KW-0812">Transmembrane</keyword>
<comment type="similarity">
    <text evidence="3">Belongs to the pex2/pex10/pex12 family.</text>
</comment>
<organism evidence="15 17">
    <name type="scientific">Zizania palustris</name>
    <name type="common">Northern wild rice</name>
    <dbReference type="NCBI Taxonomy" id="103762"/>
    <lineage>
        <taxon>Eukaryota</taxon>
        <taxon>Viridiplantae</taxon>
        <taxon>Streptophyta</taxon>
        <taxon>Embryophyta</taxon>
        <taxon>Tracheophyta</taxon>
        <taxon>Spermatophyta</taxon>
        <taxon>Magnoliopsida</taxon>
        <taxon>Liliopsida</taxon>
        <taxon>Poales</taxon>
        <taxon>Poaceae</taxon>
        <taxon>BOP clade</taxon>
        <taxon>Oryzoideae</taxon>
        <taxon>Oryzeae</taxon>
        <taxon>Zizaniinae</taxon>
        <taxon>Zizania</taxon>
    </lineage>
</organism>
<evidence type="ECO:0000256" key="11">
    <source>
        <dbReference type="ARBA" id="ARBA00022927"/>
    </source>
</evidence>
<dbReference type="GO" id="GO:0005778">
    <property type="term" value="C:peroxisomal membrane"/>
    <property type="evidence" value="ECO:0007669"/>
    <property type="project" value="UniProtKB-SubCell"/>
</dbReference>
<dbReference type="GO" id="GO:0016740">
    <property type="term" value="F:transferase activity"/>
    <property type="evidence" value="ECO:0007669"/>
    <property type="project" value="UniProtKB-KW"/>
</dbReference>
<dbReference type="OrthoDB" id="1701437at2759"/>
<evidence type="ECO:0000256" key="7">
    <source>
        <dbReference type="ARBA" id="ARBA00022723"/>
    </source>
</evidence>
<comment type="caution">
    <text evidence="15">The sequence shown here is derived from an EMBL/GenBank/DDBJ whole genome shotgun (WGS) entry which is preliminary data.</text>
</comment>